<comment type="caution">
    <text evidence="7">The sequence shown here is derived from an EMBL/GenBank/DDBJ whole genome shotgun (WGS) entry which is preliminary data.</text>
</comment>
<organism evidence="7 8">
    <name type="scientific">Dyella japonica</name>
    <dbReference type="NCBI Taxonomy" id="231455"/>
    <lineage>
        <taxon>Bacteria</taxon>
        <taxon>Pseudomonadati</taxon>
        <taxon>Pseudomonadota</taxon>
        <taxon>Gammaproteobacteria</taxon>
        <taxon>Lysobacterales</taxon>
        <taxon>Rhodanobacteraceae</taxon>
        <taxon>Dyella</taxon>
    </lineage>
</organism>
<dbReference type="PANTHER" id="PTHR33452:SF1">
    <property type="entry name" value="INNER MEMBRANE PROTEIN YPHA-RELATED"/>
    <property type="match status" value="1"/>
</dbReference>
<dbReference type="InterPro" id="IPR032808">
    <property type="entry name" value="DoxX"/>
</dbReference>
<dbReference type="PANTHER" id="PTHR33452">
    <property type="entry name" value="OXIDOREDUCTASE CATD-RELATED"/>
    <property type="match status" value="1"/>
</dbReference>
<keyword evidence="6" id="KW-0472">Membrane</keyword>
<dbReference type="Proteomes" id="UP001549184">
    <property type="component" value="Unassembled WGS sequence"/>
</dbReference>
<keyword evidence="3" id="KW-1003">Cell membrane</keyword>
<dbReference type="InterPro" id="IPR051907">
    <property type="entry name" value="DoxX-like_oxidoreductase"/>
</dbReference>
<evidence type="ECO:0000313" key="8">
    <source>
        <dbReference type="Proteomes" id="UP001549184"/>
    </source>
</evidence>
<evidence type="ECO:0000313" key="7">
    <source>
        <dbReference type="EMBL" id="MET3653274.1"/>
    </source>
</evidence>
<accession>A0ABV2JWR6</accession>
<keyword evidence="8" id="KW-1185">Reference proteome</keyword>
<evidence type="ECO:0000256" key="5">
    <source>
        <dbReference type="ARBA" id="ARBA00022989"/>
    </source>
</evidence>
<keyword evidence="5" id="KW-1133">Transmembrane helix</keyword>
<dbReference type="Pfam" id="PF07681">
    <property type="entry name" value="DoxX"/>
    <property type="match status" value="1"/>
</dbReference>
<evidence type="ECO:0000256" key="3">
    <source>
        <dbReference type="ARBA" id="ARBA00022475"/>
    </source>
</evidence>
<gene>
    <name evidence="7" type="ORF">ABIC75_003010</name>
</gene>
<keyword evidence="4" id="KW-0812">Transmembrane</keyword>
<protein>
    <submittedName>
        <fullName evidence="7">Oxidoreductase</fullName>
    </submittedName>
</protein>
<evidence type="ECO:0000256" key="1">
    <source>
        <dbReference type="ARBA" id="ARBA00004651"/>
    </source>
</evidence>
<evidence type="ECO:0000256" key="6">
    <source>
        <dbReference type="ARBA" id="ARBA00023136"/>
    </source>
</evidence>
<reference evidence="7 8" key="1">
    <citation type="submission" date="2024-06" db="EMBL/GenBank/DDBJ databases">
        <title>Sorghum-associated microbial communities from plants grown in Nebraska, USA.</title>
        <authorList>
            <person name="Schachtman D."/>
        </authorList>
    </citation>
    <scope>NUCLEOTIDE SEQUENCE [LARGE SCALE GENOMIC DNA]</scope>
    <source>
        <strain evidence="7 8">1073</strain>
    </source>
</reference>
<sequence>MSSTEVAALRPVTMDATHPSSTTLTRRLPDALLLLIARLGIAAVFFQSGRTKVEGWLSIKPSTYELFASEYHLPLIPSDWAARLATGAEHLFPILLVLGLCTRISALALLGMTTVIEIFVYPDAWPTHLSWAALLLPLAARGGGKWSLDHRLRQPRATH</sequence>
<evidence type="ECO:0000256" key="2">
    <source>
        <dbReference type="ARBA" id="ARBA00006679"/>
    </source>
</evidence>
<dbReference type="EMBL" id="JBEPMU010000004">
    <property type="protein sequence ID" value="MET3653274.1"/>
    <property type="molecule type" value="Genomic_DNA"/>
</dbReference>
<dbReference type="RefSeq" id="WP_354014662.1">
    <property type="nucleotide sequence ID" value="NZ_JBEPMU010000004.1"/>
</dbReference>
<comment type="similarity">
    <text evidence="2">Belongs to the DoxX family.</text>
</comment>
<name>A0ABV2JWR6_9GAMM</name>
<evidence type="ECO:0000256" key="4">
    <source>
        <dbReference type="ARBA" id="ARBA00022692"/>
    </source>
</evidence>
<proteinExistence type="inferred from homology"/>
<comment type="subcellular location">
    <subcellularLocation>
        <location evidence="1">Cell membrane</location>
        <topology evidence="1">Multi-pass membrane protein</topology>
    </subcellularLocation>
</comment>